<evidence type="ECO:0000313" key="3">
    <source>
        <dbReference type="Proteomes" id="UP000192721"/>
    </source>
</evidence>
<evidence type="ECO:0000313" key="2">
    <source>
        <dbReference type="EMBL" id="OQS31288.1"/>
    </source>
</evidence>
<protein>
    <recommendedName>
        <fullName evidence="1">DUF4062 domain-containing protein</fullName>
    </recommendedName>
</protein>
<accession>A0A1W0C981</accession>
<dbReference type="Pfam" id="PF13271">
    <property type="entry name" value="DUF4062"/>
    <property type="match status" value="1"/>
</dbReference>
<dbReference type="Proteomes" id="UP000192721">
    <property type="component" value="Unassembled WGS sequence"/>
</dbReference>
<dbReference type="InterPro" id="IPR025139">
    <property type="entry name" value="DUF4062"/>
</dbReference>
<dbReference type="EMBL" id="MUKV01000067">
    <property type="protein sequence ID" value="OQS31288.1"/>
    <property type="molecule type" value="Genomic_DNA"/>
</dbReference>
<feature type="domain" description="DUF4062" evidence="1">
    <location>
        <begin position="6"/>
        <end position="87"/>
    </location>
</feature>
<reference evidence="2 3" key="1">
    <citation type="submission" date="2017-02" db="EMBL/GenBank/DDBJ databases">
        <title>Chromobacterium haemolyticum H5244.</title>
        <authorList>
            <person name="Gulvik C.A."/>
        </authorList>
    </citation>
    <scope>NUCLEOTIDE SEQUENCE [LARGE SCALE GENOMIC DNA]</scope>
    <source>
        <strain evidence="2 3">H5244</strain>
    </source>
</reference>
<dbReference type="AlphaFoldDB" id="A0A1W0C981"/>
<comment type="caution">
    <text evidence="2">The sequence shown here is derived from an EMBL/GenBank/DDBJ whole genome shotgun (WGS) entry which is preliminary data.</text>
</comment>
<name>A0A1W0C981_9NEIS</name>
<evidence type="ECO:0000259" key="1">
    <source>
        <dbReference type="Pfam" id="PF13271"/>
    </source>
</evidence>
<proteinExistence type="predicted"/>
<organism evidence="2 3">
    <name type="scientific">Chromobacterium haemolyticum</name>
    <dbReference type="NCBI Taxonomy" id="394935"/>
    <lineage>
        <taxon>Bacteria</taxon>
        <taxon>Pseudomonadati</taxon>
        <taxon>Pseudomonadota</taxon>
        <taxon>Betaproteobacteria</taxon>
        <taxon>Neisseriales</taxon>
        <taxon>Chromobacteriaceae</taxon>
        <taxon>Chromobacterium</taxon>
    </lineage>
</organism>
<gene>
    <name evidence="2" type="ORF">B0T45_23090</name>
</gene>
<dbReference type="RefSeq" id="WP_081557120.1">
    <property type="nucleotide sequence ID" value="NZ_MUKV01000067.1"/>
</dbReference>
<sequence length="214" mass="24228">MSAKYQVFVSSTYRDLSDERDLVIKAILEMGHIPVGMEMFSAADEEQWNVIKKQIDQSDYYVVIVAHRYGSCDAAGLSFTEKEYDYAVSQGIPALGFVVEESQSWPKDKSDTDRLTVRKLRAFKEKVKAKPVSFWKNGEDLYGRCSIALMKAINAYPREGWVRASQAQDAAAAKEIVRLSAENADLRSRLYTFEAAADVEVAVDMIFPLQPYQR</sequence>